<feature type="transmembrane region" description="Helical" evidence="8">
    <location>
        <begin position="26"/>
        <end position="46"/>
    </location>
</feature>
<dbReference type="InterPro" id="IPR008253">
    <property type="entry name" value="Marvel"/>
</dbReference>
<evidence type="ECO:0000256" key="2">
    <source>
        <dbReference type="ARBA" id="ARBA00022692"/>
    </source>
</evidence>
<reference evidence="10" key="3">
    <citation type="submission" date="2025-09" db="UniProtKB">
        <authorList>
            <consortium name="Ensembl"/>
        </authorList>
    </citation>
    <scope>IDENTIFICATION</scope>
</reference>
<dbReference type="RefSeq" id="XP_028309067.1">
    <property type="nucleotide sequence ID" value="XM_028453266.1"/>
</dbReference>
<evidence type="ECO:0000256" key="8">
    <source>
        <dbReference type="SAM" id="Phobius"/>
    </source>
</evidence>
<accession>A0A8C5ELG3</accession>
<feature type="domain" description="MARVEL" evidence="9">
    <location>
        <begin position="20"/>
        <end position="140"/>
    </location>
</feature>
<dbReference type="PROSITE" id="PS51225">
    <property type="entry name" value="MARVEL"/>
    <property type="match status" value="1"/>
</dbReference>
<dbReference type="GeneID" id="114467171"/>
<protein>
    <recommendedName>
        <fullName evidence="6">Proteolipid protein 2</fullName>
    </recommendedName>
</protein>
<evidence type="ECO:0000256" key="3">
    <source>
        <dbReference type="ARBA" id="ARBA00022989"/>
    </source>
</evidence>
<dbReference type="PANTHER" id="PTHR22776">
    <property type="entry name" value="MARVEL-CONTAINING POTENTIAL LIPID RAFT-ASSOCIATED PROTEIN"/>
    <property type="match status" value="1"/>
</dbReference>
<evidence type="ECO:0000256" key="7">
    <source>
        <dbReference type="PROSITE-ProRule" id="PRU00581"/>
    </source>
</evidence>
<dbReference type="InterPro" id="IPR050578">
    <property type="entry name" value="MARVEL-CKLF_proteins"/>
</dbReference>
<dbReference type="Proteomes" id="UP000694680">
    <property type="component" value="Chromosome 7"/>
</dbReference>
<evidence type="ECO:0000256" key="6">
    <source>
        <dbReference type="ARBA" id="ARBA00039459"/>
    </source>
</evidence>
<comment type="function">
    <text evidence="5">May play a role in cell differentiation in the intestinal epithelium.</text>
</comment>
<reference evidence="10" key="2">
    <citation type="submission" date="2025-08" db="UniProtKB">
        <authorList>
            <consortium name="Ensembl"/>
        </authorList>
    </citation>
    <scope>IDENTIFICATION</scope>
</reference>
<dbReference type="Ensembl" id="ENSGWIT00000025075.1">
    <property type="protein sequence ID" value="ENSGWIP00000022876.1"/>
    <property type="gene ID" value="ENSGWIG00000012250.1"/>
</dbReference>
<dbReference type="AlphaFoldDB" id="A0A8C5ELG3"/>
<proteinExistence type="predicted"/>
<feature type="transmembrane region" description="Helical" evidence="8">
    <location>
        <begin position="114"/>
        <end position="133"/>
    </location>
</feature>
<dbReference type="CTD" id="798079"/>
<keyword evidence="4 7" id="KW-0472">Membrane</keyword>
<dbReference type="Pfam" id="PF01284">
    <property type="entry name" value="MARVEL"/>
    <property type="match status" value="1"/>
</dbReference>
<feature type="transmembrane region" description="Helical" evidence="8">
    <location>
        <begin position="52"/>
        <end position="71"/>
    </location>
</feature>
<feature type="transmembrane region" description="Helical" evidence="8">
    <location>
        <begin position="83"/>
        <end position="108"/>
    </location>
</feature>
<dbReference type="PANTHER" id="PTHR22776:SF4">
    <property type="entry name" value="PROTEOLIPID PROTEIN 2"/>
    <property type="match status" value="1"/>
</dbReference>
<name>A0A8C5ELG3_GOUWI</name>
<evidence type="ECO:0000313" key="11">
    <source>
        <dbReference type="Proteomes" id="UP000694680"/>
    </source>
</evidence>
<gene>
    <name evidence="10" type="primary">plp2b</name>
</gene>
<reference evidence="10" key="1">
    <citation type="submission" date="2020-06" db="EMBL/GenBank/DDBJ databases">
        <authorList>
            <consortium name="Wellcome Sanger Institute Data Sharing"/>
        </authorList>
    </citation>
    <scope>NUCLEOTIDE SEQUENCE [LARGE SCALE GENOMIC DNA]</scope>
</reference>
<organism evidence="10 11">
    <name type="scientific">Gouania willdenowi</name>
    <name type="common">Blunt-snouted clingfish</name>
    <name type="synonym">Lepadogaster willdenowi</name>
    <dbReference type="NCBI Taxonomy" id="441366"/>
    <lineage>
        <taxon>Eukaryota</taxon>
        <taxon>Metazoa</taxon>
        <taxon>Chordata</taxon>
        <taxon>Craniata</taxon>
        <taxon>Vertebrata</taxon>
        <taxon>Euteleostomi</taxon>
        <taxon>Actinopterygii</taxon>
        <taxon>Neopterygii</taxon>
        <taxon>Teleostei</taxon>
        <taxon>Neoteleostei</taxon>
        <taxon>Acanthomorphata</taxon>
        <taxon>Ovalentaria</taxon>
        <taxon>Blenniimorphae</taxon>
        <taxon>Blenniiformes</taxon>
        <taxon>Gobiesocoidei</taxon>
        <taxon>Gobiesocidae</taxon>
        <taxon>Gobiesocinae</taxon>
        <taxon>Gouania</taxon>
    </lineage>
</organism>
<sequence>MADTTANSTAANCLDKLKSYVRTPKGFILAAEIILSLIVLICYASSYSGGYTAVAIIEMIVAIIFFIVFMMEFDKQFQVVNWVWSDLIRAAVGAGVYLITSLICVIRGSGDGALIAGGVFGLIAGVVFAYDSYTIYLQIKNTRQHTAASTDDTV</sequence>
<dbReference type="GO" id="GO:0016020">
    <property type="term" value="C:membrane"/>
    <property type="evidence" value="ECO:0007669"/>
    <property type="project" value="UniProtKB-SubCell"/>
</dbReference>
<evidence type="ECO:0000256" key="4">
    <source>
        <dbReference type="ARBA" id="ARBA00023136"/>
    </source>
</evidence>
<evidence type="ECO:0000256" key="1">
    <source>
        <dbReference type="ARBA" id="ARBA00004141"/>
    </source>
</evidence>
<keyword evidence="11" id="KW-1185">Reference proteome</keyword>
<keyword evidence="3 8" id="KW-1133">Transmembrane helix</keyword>
<evidence type="ECO:0000256" key="5">
    <source>
        <dbReference type="ARBA" id="ARBA00037152"/>
    </source>
</evidence>
<evidence type="ECO:0000313" key="10">
    <source>
        <dbReference type="Ensembl" id="ENSGWIP00000022876.1"/>
    </source>
</evidence>
<evidence type="ECO:0000259" key="9">
    <source>
        <dbReference type="PROSITE" id="PS51225"/>
    </source>
</evidence>
<dbReference type="OrthoDB" id="9898022at2759"/>
<keyword evidence="2 7" id="KW-0812">Transmembrane</keyword>
<comment type="subcellular location">
    <subcellularLocation>
        <location evidence="1">Membrane</location>
        <topology evidence="1">Multi-pass membrane protein</topology>
    </subcellularLocation>
</comment>